<dbReference type="InterPro" id="IPR036318">
    <property type="entry name" value="FAD-bd_PCMH-like_sf"/>
</dbReference>
<evidence type="ECO:0000256" key="1">
    <source>
        <dbReference type="ARBA" id="ARBA00022630"/>
    </source>
</evidence>
<reference evidence="4" key="1">
    <citation type="submission" date="2021-04" db="EMBL/GenBank/DDBJ databases">
        <title>Proteiniclasticum sedimins sp. nov., an obligate anaerobic bacterium isolated from anaerobic sludge.</title>
        <authorList>
            <person name="Liu J."/>
        </authorList>
    </citation>
    <scope>NUCLEOTIDE SEQUENCE</scope>
    <source>
        <strain evidence="4">BAD-10</strain>
    </source>
</reference>
<dbReference type="Gene3D" id="3.30.390.50">
    <property type="entry name" value="CO dehydrogenase flavoprotein, C-terminal domain"/>
    <property type="match status" value="1"/>
</dbReference>
<dbReference type="PANTHER" id="PTHR42659:SF9">
    <property type="entry name" value="XANTHINE DEHYDROGENASE FAD-BINDING SUBUNIT XDHB-RELATED"/>
    <property type="match status" value="1"/>
</dbReference>
<gene>
    <name evidence="4" type="ORF">KCG48_08935</name>
</gene>
<feature type="domain" description="FAD-binding PCMH-type" evidence="3">
    <location>
        <begin position="1"/>
        <end position="162"/>
    </location>
</feature>
<dbReference type="InterPro" id="IPR016169">
    <property type="entry name" value="FAD-bd_PCMH_sub2"/>
</dbReference>
<accession>A0A941HRC7</accession>
<dbReference type="InterPro" id="IPR002346">
    <property type="entry name" value="Mopterin_DH_FAD-bd"/>
</dbReference>
<dbReference type="GO" id="GO:0016491">
    <property type="term" value="F:oxidoreductase activity"/>
    <property type="evidence" value="ECO:0007669"/>
    <property type="project" value="UniProtKB-KW"/>
</dbReference>
<dbReference type="AlphaFoldDB" id="A0A941HRC7"/>
<dbReference type="SUPFAM" id="SSF56176">
    <property type="entry name" value="FAD-binding/transporter-associated domain-like"/>
    <property type="match status" value="1"/>
</dbReference>
<evidence type="ECO:0000313" key="5">
    <source>
        <dbReference type="Proteomes" id="UP000675379"/>
    </source>
</evidence>
<keyword evidence="1" id="KW-0285">Flavoprotein</keyword>
<dbReference type="PROSITE" id="PS51387">
    <property type="entry name" value="FAD_PCMH"/>
    <property type="match status" value="1"/>
</dbReference>
<comment type="caution">
    <text evidence="4">The sequence shown here is derived from an EMBL/GenBank/DDBJ whole genome shotgun (WGS) entry which is preliminary data.</text>
</comment>
<dbReference type="GO" id="GO:0071949">
    <property type="term" value="F:FAD binding"/>
    <property type="evidence" value="ECO:0007669"/>
    <property type="project" value="InterPro"/>
</dbReference>
<dbReference type="RefSeq" id="WP_211801427.1">
    <property type="nucleotide sequence ID" value="NZ_JAGSCS010000011.1"/>
</dbReference>
<dbReference type="InterPro" id="IPR051312">
    <property type="entry name" value="Diverse_Substr_Oxidored"/>
</dbReference>
<dbReference type="EMBL" id="JAGSCS010000011">
    <property type="protein sequence ID" value="MBR0576463.1"/>
    <property type="molecule type" value="Genomic_DNA"/>
</dbReference>
<name>A0A941HRC7_9CLOT</name>
<dbReference type="Proteomes" id="UP000675379">
    <property type="component" value="Unassembled WGS sequence"/>
</dbReference>
<protein>
    <submittedName>
        <fullName evidence="4">FAD binding domain-containing protein</fullName>
    </submittedName>
</protein>
<dbReference type="InterPro" id="IPR016166">
    <property type="entry name" value="FAD-bd_PCMH"/>
</dbReference>
<evidence type="ECO:0000259" key="3">
    <source>
        <dbReference type="PROSITE" id="PS51387"/>
    </source>
</evidence>
<dbReference type="InterPro" id="IPR036683">
    <property type="entry name" value="CO_DH_flav_C_dom_sf"/>
</dbReference>
<keyword evidence="2" id="KW-0560">Oxidoreductase</keyword>
<dbReference type="Pfam" id="PF00941">
    <property type="entry name" value="FAD_binding_5"/>
    <property type="match status" value="1"/>
</dbReference>
<proteinExistence type="predicted"/>
<organism evidence="4 5">
    <name type="scientific">Proteiniclasticum sediminis</name>
    <dbReference type="NCBI Taxonomy" id="2804028"/>
    <lineage>
        <taxon>Bacteria</taxon>
        <taxon>Bacillati</taxon>
        <taxon>Bacillota</taxon>
        <taxon>Clostridia</taxon>
        <taxon>Eubacteriales</taxon>
        <taxon>Clostridiaceae</taxon>
        <taxon>Proteiniclasticum</taxon>
    </lineage>
</organism>
<sequence length="263" mass="29346">MFTTKNHVMVKSLEEAYDLIQERGSVILGGIMWLKMGNRKIENAIDLSALSLNRIEEDENSFIIGAMTTLRDMEIHEGLNRYFEGYLAKAVKGIVGVQFRNGATVGGSVASKLGFSDVITSLLALDTELEFVHAGRVPLKDYLEMKPIKDVLARIIIKKDGRKAAYETVRKSATDFPILASAVSYNNGVWSVVLGGRPGAPKRMDFEAGPQLLEQEMEEMQRKMMEEMTFGTNYLGSQEYRSMLAKVLTKRNVEKISGGYHGH</sequence>
<dbReference type="Gene3D" id="3.30.465.10">
    <property type="match status" value="1"/>
</dbReference>
<dbReference type="SUPFAM" id="SSF55447">
    <property type="entry name" value="CO dehydrogenase flavoprotein C-terminal domain-like"/>
    <property type="match status" value="1"/>
</dbReference>
<evidence type="ECO:0000256" key="2">
    <source>
        <dbReference type="ARBA" id="ARBA00023002"/>
    </source>
</evidence>
<evidence type="ECO:0000313" key="4">
    <source>
        <dbReference type="EMBL" id="MBR0576463.1"/>
    </source>
</evidence>
<keyword evidence="5" id="KW-1185">Reference proteome</keyword>
<dbReference type="PANTHER" id="PTHR42659">
    <property type="entry name" value="XANTHINE DEHYDROGENASE SUBUNIT C-RELATED"/>
    <property type="match status" value="1"/>
</dbReference>